<sequence>MQTSPGIPSVRRIIIYKQAPMKQNNSIGQIPKALIQEFQVQPISFAQDNNILNQDIYKIPDQQKSNIKYDSYANPYNHMKQDAYTQSSQLLNNNNQQKSNIHLQSYVTTYQPPPRESLQVNDYLDKFHFTSPNDIKLFEQNNQTDYNQPNRESYQYYPAQPQSRFMSVQQQQQPIKQSNYVPVQAASTYLPKQNLSTYVNETYPNGQRYVGEKINGKKEGRGRLYYKEGGYYDGNWKNDRINGQGVLYYASGRPAYDGEWIDDKFQGQGILYNDTPKIEDINYRNLEDIGFAWTKYVGQFYDDNKNGQGTLYLLNGDRFEGSFQDDQAQGQGRYISIGGKVIQGFWNFNHFVQ</sequence>
<evidence type="ECO:0000313" key="2">
    <source>
        <dbReference type="EMBL" id="CAK61526.1"/>
    </source>
</evidence>
<dbReference type="PANTHER" id="PTHR43215:SF14">
    <property type="entry name" value="RADIAL SPOKE HEAD 1 HOMOLOG"/>
    <property type="match status" value="1"/>
</dbReference>
<dbReference type="KEGG" id="ptm:GSPATT00031758001"/>
<dbReference type="PANTHER" id="PTHR43215">
    <property type="entry name" value="RADIAL SPOKE HEAD 1 HOMOLOG"/>
    <property type="match status" value="1"/>
</dbReference>
<accession>A0BSK9</accession>
<name>A0BSK9_PARTE</name>
<dbReference type="eggNOG" id="KOG0229">
    <property type="taxonomic scope" value="Eukaryota"/>
</dbReference>
<keyword evidence="3" id="KW-1185">Reference proteome</keyword>
<proteinExistence type="predicted"/>
<dbReference type="GeneID" id="5014708"/>
<dbReference type="SMART" id="SM00698">
    <property type="entry name" value="MORN"/>
    <property type="match status" value="5"/>
</dbReference>
<evidence type="ECO:0000256" key="1">
    <source>
        <dbReference type="ARBA" id="ARBA00022737"/>
    </source>
</evidence>
<evidence type="ECO:0008006" key="4">
    <source>
        <dbReference type="Google" id="ProtNLM"/>
    </source>
</evidence>
<gene>
    <name evidence="2" type="ORF">GSPATT00031758001</name>
</gene>
<dbReference type="Proteomes" id="UP000000600">
    <property type="component" value="Unassembled WGS sequence"/>
</dbReference>
<dbReference type="InterPro" id="IPR003409">
    <property type="entry name" value="MORN"/>
</dbReference>
<protein>
    <recommendedName>
        <fullName evidence="4">MORN repeat protein</fullName>
    </recommendedName>
</protein>
<dbReference type="HOGENOM" id="CLU_786325_0_0_1"/>
<dbReference type="EMBL" id="CT868014">
    <property type="protein sequence ID" value="CAK61526.1"/>
    <property type="molecule type" value="Genomic_DNA"/>
</dbReference>
<evidence type="ECO:0000313" key="3">
    <source>
        <dbReference type="Proteomes" id="UP000000600"/>
    </source>
</evidence>
<dbReference type="InParanoid" id="A0BSK9"/>
<dbReference type="OrthoDB" id="300500at2759"/>
<keyword evidence="1" id="KW-0677">Repeat</keyword>
<dbReference type="Gene3D" id="2.20.110.10">
    <property type="entry name" value="Histone H3 K4-specific methyltransferase SET7/9 N-terminal domain"/>
    <property type="match status" value="3"/>
</dbReference>
<reference evidence="2 3" key="1">
    <citation type="journal article" date="2006" name="Nature">
        <title>Global trends of whole-genome duplications revealed by the ciliate Paramecium tetraurelia.</title>
        <authorList>
            <consortium name="Genoscope"/>
            <person name="Aury J.-M."/>
            <person name="Jaillon O."/>
            <person name="Duret L."/>
            <person name="Noel B."/>
            <person name="Jubin C."/>
            <person name="Porcel B.M."/>
            <person name="Segurens B."/>
            <person name="Daubin V."/>
            <person name="Anthouard V."/>
            <person name="Aiach N."/>
            <person name="Arnaiz O."/>
            <person name="Billaut A."/>
            <person name="Beisson J."/>
            <person name="Blanc I."/>
            <person name="Bouhouche K."/>
            <person name="Camara F."/>
            <person name="Duharcourt S."/>
            <person name="Guigo R."/>
            <person name="Gogendeau D."/>
            <person name="Katinka M."/>
            <person name="Keller A.-M."/>
            <person name="Kissmehl R."/>
            <person name="Klotz C."/>
            <person name="Koll F."/>
            <person name="Le Moue A."/>
            <person name="Lepere C."/>
            <person name="Malinsky S."/>
            <person name="Nowacki M."/>
            <person name="Nowak J.K."/>
            <person name="Plattner H."/>
            <person name="Poulain J."/>
            <person name="Ruiz F."/>
            <person name="Serrano V."/>
            <person name="Zagulski M."/>
            <person name="Dessen P."/>
            <person name="Betermier M."/>
            <person name="Weissenbach J."/>
            <person name="Scarpelli C."/>
            <person name="Schachter V."/>
            <person name="Sperling L."/>
            <person name="Meyer E."/>
            <person name="Cohen J."/>
            <person name="Wincker P."/>
        </authorList>
    </citation>
    <scope>NUCLEOTIDE SEQUENCE [LARGE SCALE GENOMIC DNA]</scope>
    <source>
        <strain evidence="2 3">Stock d4-2</strain>
    </source>
</reference>
<dbReference type="RefSeq" id="XP_001428924.1">
    <property type="nucleotide sequence ID" value="XM_001428887.1"/>
</dbReference>
<dbReference type="SUPFAM" id="SSF82185">
    <property type="entry name" value="Histone H3 K4-specific methyltransferase SET7/9 N-terminal domain"/>
    <property type="match status" value="2"/>
</dbReference>
<dbReference type="AlphaFoldDB" id="A0BSK9"/>
<organism evidence="2 3">
    <name type="scientific">Paramecium tetraurelia</name>
    <dbReference type="NCBI Taxonomy" id="5888"/>
    <lineage>
        <taxon>Eukaryota</taxon>
        <taxon>Sar</taxon>
        <taxon>Alveolata</taxon>
        <taxon>Ciliophora</taxon>
        <taxon>Intramacronucleata</taxon>
        <taxon>Oligohymenophorea</taxon>
        <taxon>Peniculida</taxon>
        <taxon>Parameciidae</taxon>
        <taxon>Paramecium</taxon>
    </lineage>
</organism>
<dbReference type="STRING" id="5888.A0BSK9"/>
<dbReference type="Pfam" id="PF02493">
    <property type="entry name" value="MORN"/>
    <property type="match status" value="5"/>
</dbReference>